<protein>
    <submittedName>
        <fullName evidence="2">VWA domain-containing protein</fullName>
    </submittedName>
</protein>
<sequence length="479" mass="52305">MTADPEAQDLAGRLVEFVDALRSKGIPAGTSETVDAASVMTTLGFEDRGRLREGLASALVRRGGQREVFDMTFDLYFPGGIGVGASAAEFDVESAEDLRDLLLMAIAEGDTRMMQQLAELAVETLGNVATAGSSAGGWSAYQTLDRLNPRTLTAAAERMRGDQRGNGAGEGAGQGGGSGSGGSSPGLGGGDVADSLTRDEVRRLVDLFRTMVEAEARRRTAEVRGRELVTQHAVRKSSGRIDFLSANAQQLEELRQAVQPLARKLATRLSARRRRSRRGRIDIRRTMRRAMGTGGVPMRPVHAPPHRTRPELVLLCDVSGSVAGFSGFTMLLVQALREQFSKVRVFAFVNTVAEVTEIVREGGEVRKRITEEARITKWHTSSDYGESFLDFVADHIDAVGPRTSVLILGDARNNNQALRLEALHEISQRSKRCFWLNPEHSGNWGFGDSVAPEYAEVVEMHECRTITQLERFITRLLPV</sequence>
<dbReference type="PIRSF" id="PIRSF010256">
    <property type="entry name" value="CoxE_vWa"/>
    <property type="match status" value="1"/>
</dbReference>
<dbReference type="InterPro" id="IPR011195">
    <property type="entry name" value="UCP010256"/>
</dbReference>
<dbReference type="Proteomes" id="UP001501057">
    <property type="component" value="Unassembled WGS sequence"/>
</dbReference>
<accession>A0ABN2JKQ5</accession>
<evidence type="ECO:0000313" key="3">
    <source>
        <dbReference type="Proteomes" id="UP001501057"/>
    </source>
</evidence>
<evidence type="ECO:0000313" key="2">
    <source>
        <dbReference type="EMBL" id="GAA1730509.1"/>
    </source>
</evidence>
<reference evidence="2 3" key="1">
    <citation type="journal article" date="2019" name="Int. J. Syst. Evol. Microbiol.">
        <title>The Global Catalogue of Microorganisms (GCM) 10K type strain sequencing project: providing services to taxonomists for standard genome sequencing and annotation.</title>
        <authorList>
            <consortium name="The Broad Institute Genomics Platform"/>
            <consortium name="The Broad Institute Genome Sequencing Center for Infectious Disease"/>
            <person name="Wu L."/>
            <person name="Ma J."/>
        </authorList>
    </citation>
    <scope>NUCLEOTIDE SEQUENCE [LARGE SCALE GENOMIC DNA]</scope>
    <source>
        <strain evidence="2 3">JCM 13518</strain>
    </source>
</reference>
<gene>
    <name evidence="2" type="ORF">GCM10009710_08890</name>
</gene>
<dbReference type="InterPro" id="IPR008912">
    <property type="entry name" value="Uncharacterised_CoxE"/>
</dbReference>
<keyword evidence="3" id="KW-1185">Reference proteome</keyword>
<comment type="caution">
    <text evidence="2">The sequence shown here is derived from an EMBL/GenBank/DDBJ whole genome shotgun (WGS) entry which is preliminary data.</text>
</comment>
<dbReference type="PANTHER" id="PTHR39338:SF5">
    <property type="entry name" value="BLR6139 PROTEIN"/>
    <property type="match status" value="1"/>
</dbReference>
<dbReference type="PANTHER" id="PTHR39338">
    <property type="entry name" value="BLL5662 PROTEIN-RELATED"/>
    <property type="match status" value="1"/>
</dbReference>
<evidence type="ECO:0000256" key="1">
    <source>
        <dbReference type="SAM" id="MobiDB-lite"/>
    </source>
</evidence>
<feature type="compositionally biased region" description="Gly residues" evidence="1">
    <location>
        <begin position="164"/>
        <end position="191"/>
    </location>
</feature>
<proteinExistence type="predicted"/>
<dbReference type="EMBL" id="BAAAME010000002">
    <property type="protein sequence ID" value="GAA1730509.1"/>
    <property type="molecule type" value="Genomic_DNA"/>
</dbReference>
<organism evidence="2 3">
    <name type="scientific">Aeromicrobium alkaliterrae</name>
    <dbReference type="NCBI Taxonomy" id="302168"/>
    <lineage>
        <taxon>Bacteria</taxon>
        <taxon>Bacillati</taxon>
        <taxon>Actinomycetota</taxon>
        <taxon>Actinomycetes</taxon>
        <taxon>Propionibacteriales</taxon>
        <taxon>Nocardioidaceae</taxon>
        <taxon>Aeromicrobium</taxon>
    </lineage>
</organism>
<dbReference type="Pfam" id="PF05762">
    <property type="entry name" value="VWA_CoxE"/>
    <property type="match status" value="1"/>
</dbReference>
<dbReference type="RefSeq" id="WP_344198158.1">
    <property type="nucleotide sequence ID" value="NZ_BAAAME010000002.1"/>
</dbReference>
<feature type="region of interest" description="Disordered" evidence="1">
    <location>
        <begin position="159"/>
        <end position="195"/>
    </location>
</feature>
<name>A0ABN2JKQ5_9ACTN</name>